<organism evidence="2 3">
    <name type="scientific">Gallibacter intestinalis</name>
    <dbReference type="NCBI Taxonomy" id="2779356"/>
    <lineage>
        <taxon>Bacteria</taxon>
        <taxon>Bacillati</taxon>
        <taxon>Bacillota</taxon>
        <taxon>Clostridia</taxon>
        <taxon>Eubacteriales</taxon>
        <taxon>Eubacteriaceae</taxon>
        <taxon>Gallibacter</taxon>
    </lineage>
</organism>
<sequence length="327" mass="37233">MIVNILIVFALLYCLSSVLLVRASNNNIKFKIATDTNSTVVLQISNTGIWPVACCKALVSVNNSITGISDNMEFFTWLKPKKTRTLIFNVKDNLCGCLRVNVKSIVISDILGIVKRGIESNREVNLYSMPFLYEINISKDSADRYDMESFRYSQYKKGSDSSETFGISQYREGDSVKAIHWKLSAKTGDIMVRDYSFPVDNRIMILTDKKEYEDYALSPEGKSKSTEFALSLSKSISEKGIEHSFGWYDSNREKFVVKSVKSSQDLELIISEFLEAPFYKDGKDVISEFIESDSEKNYSGFILITDGDPKKERLMEYGEVDIYRPEK</sequence>
<dbReference type="Proteomes" id="UP001516588">
    <property type="component" value="Unassembled WGS sequence"/>
</dbReference>
<evidence type="ECO:0000259" key="1">
    <source>
        <dbReference type="Pfam" id="PF01882"/>
    </source>
</evidence>
<comment type="caution">
    <text evidence="2">The sequence shown here is derived from an EMBL/GenBank/DDBJ whole genome shotgun (WGS) entry which is preliminary data.</text>
</comment>
<dbReference type="PANTHER" id="PTHR34351">
    <property type="entry name" value="SLR1927 PROTEIN-RELATED"/>
    <property type="match status" value="1"/>
</dbReference>
<accession>A0ABR9QW31</accession>
<protein>
    <submittedName>
        <fullName evidence="2">DUF58 domain-containing protein</fullName>
    </submittedName>
</protein>
<evidence type="ECO:0000313" key="3">
    <source>
        <dbReference type="Proteomes" id="UP001516588"/>
    </source>
</evidence>
<dbReference type="EMBL" id="JADCKA010000002">
    <property type="protein sequence ID" value="MBE5034962.1"/>
    <property type="molecule type" value="Genomic_DNA"/>
</dbReference>
<reference evidence="2 3" key="1">
    <citation type="submission" date="2020-10" db="EMBL/GenBank/DDBJ databases">
        <title>ChiBAC.</title>
        <authorList>
            <person name="Zenner C."/>
            <person name="Hitch T.C.A."/>
            <person name="Clavel T."/>
        </authorList>
    </citation>
    <scope>NUCLEOTIDE SEQUENCE [LARGE SCALE GENOMIC DNA]</scope>
    <source>
        <strain evidence="2 3">DSM 108706</strain>
    </source>
</reference>
<dbReference type="InterPro" id="IPR002881">
    <property type="entry name" value="DUF58"/>
</dbReference>
<feature type="domain" description="DUF58" evidence="1">
    <location>
        <begin position="169"/>
        <end position="272"/>
    </location>
</feature>
<name>A0ABR9QW31_9FIRM</name>
<proteinExistence type="predicted"/>
<dbReference type="Pfam" id="PF01882">
    <property type="entry name" value="DUF58"/>
    <property type="match status" value="1"/>
</dbReference>
<evidence type="ECO:0000313" key="2">
    <source>
        <dbReference type="EMBL" id="MBE5034962.1"/>
    </source>
</evidence>
<dbReference type="PANTHER" id="PTHR34351:SF2">
    <property type="entry name" value="DUF58 DOMAIN-CONTAINING PROTEIN"/>
    <property type="match status" value="1"/>
</dbReference>
<gene>
    <name evidence="2" type="ORF">INF20_01555</name>
</gene>
<keyword evidence="3" id="KW-1185">Reference proteome</keyword>
<dbReference type="RefSeq" id="WP_226384633.1">
    <property type="nucleotide sequence ID" value="NZ_JADCKA010000002.1"/>
</dbReference>